<comment type="caution">
    <text evidence="2">The sequence shown here is derived from an EMBL/GenBank/DDBJ whole genome shotgun (WGS) entry which is preliminary data.</text>
</comment>
<dbReference type="EMBL" id="CAJNOM010000079">
    <property type="protein sequence ID" value="CAF0999476.1"/>
    <property type="molecule type" value="Genomic_DNA"/>
</dbReference>
<keyword evidence="3" id="KW-1185">Reference proteome</keyword>
<sequence>MYFLLGIEELKNFEAVNAEMGSCKGHRCGKCGRCHDWYYTGDLKTFAWLQNWKKWTTKDWERYRDNNFSERFKKRVDATCTYHLCIIDGDDLQAGLHFHSIGANAFYHAHHDLYSTTISTCNFTACNSQRTPCSSNRNCECFSLTRSPSVGICASAVLSCTDVVRCNTDNRTCPIENTVCVNSTRCGQPVCYPLALANKLVCPSNTTATTTTTVRTTTTTRAGGLTNTTRSTTRGIDSFAGVQLNLATSLLSSAWSPCYTATYATNMSAANLPGILALCNGTRLLLGCRPVGSAVLTVAAMGDRSAVLHDCGSAQNCAYVTNGVGWYYSDSWSWGFVNGNDTVSRTSCDTVSIDADYRLCWHTAGGGGYRCGATLYLNDDTTWEKEILQRLVVADVDGDDKLDIIVTYIGFNNIAISFNDGDGIFSKSTTYTTDCSPNFVAIGDIINDNALDIVVANIL</sequence>
<proteinExistence type="predicted"/>
<keyword evidence="1" id="KW-0732">Signal</keyword>
<evidence type="ECO:0000313" key="3">
    <source>
        <dbReference type="Proteomes" id="UP000663832"/>
    </source>
</evidence>
<dbReference type="Proteomes" id="UP000663832">
    <property type="component" value="Unassembled WGS sequence"/>
</dbReference>
<accession>A0A814GPZ6</accession>
<organism evidence="2 3">
    <name type="scientific">Adineta steineri</name>
    <dbReference type="NCBI Taxonomy" id="433720"/>
    <lineage>
        <taxon>Eukaryota</taxon>
        <taxon>Metazoa</taxon>
        <taxon>Spiralia</taxon>
        <taxon>Gnathifera</taxon>
        <taxon>Rotifera</taxon>
        <taxon>Eurotatoria</taxon>
        <taxon>Bdelloidea</taxon>
        <taxon>Adinetida</taxon>
        <taxon>Adinetidae</taxon>
        <taxon>Adineta</taxon>
    </lineage>
</organism>
<gene>
    <name evidence="2" type="ORF">QVE165_LOCUS14847</name>
</gene>
<dbReference type="InterPro" id="IPR028994">
    <property type="entry name" value="Integrin_alpha_N"/>
</dbReference>
<dbReference type="OrthoDB" id="9978492at2759"/>
<reference evidence="2" key="1">
    <citation type="submission" date="2021-02" db="EMBL/GenBank/DDBJ databases">
        <authorList>
            <person name="Nowell W R."/>
        </authorList>
    </citation>
    <scope>NUCLEOTIDE SEQUENCE</scope>
</reference>
<evidence type="ECO:0000313" key="2">
    <source>
        <dbReference type="EMBL" id="CAF0999476.1"/>
    </source>
</evidence>
<dbReference type="Pfam" id="PF13517">
    <property type="entry name" value="FG-GAP_3"/>
    <property type="match status" value="1"/>
</dbReference>
<dbReference type="SUPFAM" id="SSF69318">
    <property type="entry name" value="Integrin alpha N-terminal domain"/>
    <property type="match status" value="1"/>
</dbReference>
<dbReference type="InterPro" id="IPR013517">
    <property type="entry name" value="FG-GAP"/>
</dbReference>
<evidence type="ECO:0000256" key="1">
    <source>
        <dbReference type="ARBA" id="ARBA00022729"/>
    </source>
</evidence>
<protein>
    <submittedName>
        <fullName evidence="2">Uncharacterized protein</fullName>
    </submittedName>
</protein>
<dbReference type="AlphaFoldDB" id="A0A814GPZ6"/>
<name>A0A814GPZ6_9BILA</name>
<dbReference type="Gene3D" id="2.30.30.100">
    <property type="match status" value="1"/>
</dbReference>